<protein>
    <submittedName>
        <fullName evidence="1">Uncharacterized protein</fullName>
    </submittedName>
</protein>
<comment type="caution">
    <text evidence="1">The sequence shown here is derived from an EMBL/GenBank/DDBJ whole genome shotgun (WGS) entry which is preliminary data.</text>
</comment>
<organism evidence="1">
    <name type="scientific">candidate division WOR-3 bacterium</name>
    <dbReference type="NCBI Taxonomy" id="2052148"/>
    <lineage>
        <taxon>Bacteria</taxon>
        <taxon>Bacteria division WOR-3</taxon>
    </lineage>
</organism>
<dbReference type="AlphaFoldDB" id="A0A7C6EBU7"/>
<name>A0A7C6EBU7_UNCW3</name>
<dbReference type="EMBL" id="DTLI01000034">
    <property type="protein sequence ID" value="HHS51539.1"/>
    <property type="molecule type" value="Genomic_DNA"/>
</dbReference>
<accession>A0A7C6EBU7</accession>
<proteinExistence type="predicted"/>
<gene>
    <name evidence="1" type="ORF">ENW73_01555</name>
</gene>
<evidence type="ECO:0000313" key="1">
    <source>
        <dbReference type="EMBL" id="HHS51539.1"/>
    </source>
</evidence>
<sequence>MPIIYLKSGGYVECEGYTIRDGCIKAVGVKFNETKVPEQNAKQPEAAIPLDNVLFVLPKK</sequence>
<reference evidence="1" key="1">
    <citation type="journal article" date="2020" name="mSystems">
        <title>Genome- and Community-Level Interaction Insights into Carbon Utilization and Element Cycling Functions of Hydrothermarchaeota in Hydrothermal Sediment.</title>
        <authorList>
            <person name="Zhou Z."/>
            <person name="Liu Y."/>
            <person name="Xu W."/>
            <person name="Pan J."/>
            <person name="Luo Z.H."/>
            <person name="Li M."/>
        </authorList>
    </citation>
    <scope>NUCLEOTIDE SEQUENCE [LARGE SCALE GENOMIC DNA]</scope>
    <source>
        <strain evidence="1">SpSt-876</strain>
    </source>
</reference>